<protein>
    <submittedName>
        <fullName evidence="2">Uncharacterized protein</fullName>
    </submittedName>
</protein>
<evidence type="ECO:0000256" key="1">
    <source>
        <dbReference type="SAM" id="MobiDB-lite"/>
    </source>
</evidence>
<reference evidence="2" key="1">
    <citation type="submission" date="2021-01" db="EMBL/GenBank/DDBJ databases">
        <title>Chromosome-level genome assembly of a human fungal pathogen reveals clustering of transcriptionally co-regulated genes.</title>
        <authorList>
            <person name="Voorhies M."/>
            <person name="Cohen S."/>
            <person name="Shea T.P."/>
            <person name="Petrus S."/>
            <person name="Munoz J.F."/>
            <person name="Poplawski S."/>
            <person name="Goldman W.E."/>
            <person name="Michael T."/>
            <person name="Cuomo C.A."/>
            <person name="Sil A."/>
            <person name="Beyhan S."/>
        </authorList>
    </citation>
    <scope>NUCLEOTIDE SEQUENCE</scope>
    <source>
        <strain evidence="2">WU24</strain>
    </source>
</reference>
<dbReference type="EMBL" id="CP069111">
    <property type="protein sequence ID" value="QSS61513.1"/>
    <property type="molecule type" value="Genomic_DNA"/>
</dbReference>
<evidence type="ECO:0000313" key="3">
    <source>
        <dbReference type="Proteomes" id="UP000663671"/>
    </source>
</evidence>
<feature type="compositionally biased region" description="Basic and acidic residues" evidence="1">
    <location>
        <begin position="90"/>
        <end position="130"/>
    </location>
</feature>
<evidence type="ECO:0000313" key="2">
    <source>
        <dbReference type="EMBL" id="QSS61513.1"/>
    </source>
</evidence>
<dbReference type="Proteomes" id="UP000663671">
    <property type="component" value="Chromosome 5"/>
</dbReference>
<proteinExistence type="predicted"/>
<dbReference type="OrthoDB" id="4179317at2759"/>
<sequence length="417" mass="48731">MARLVPAFLLLKGGRMDLVTFDVLFFVAHAHQSRSLAPHHALVPNRRSAEDVLRGNVTITGRVFNPRMDSQVEKLLAQLEKERALREIAEAQAGKERGLRQEEQRRREEEQRRREEEQRRHKEAEGRAADSEFTNRVSSERGEDCQRAHRELGFTVTFCQAVIGGKSKCRKKIPWTEIQLCFEHKDFALPCYILRLPIELRQHIFSYILDEYQGSYSKFFTYYAFLKLARLNRRIFQDATDVLYRTLVCNFFLSGECVCILGRYFHPIQPGSWQRFKQITFQLDVSCDISVQYGPMVKNIQLIASHLRDFNLVKLHVYLESYLFLNQGTYSAGFIHHTLPLLDAFRQLGRVREPSFTIDRVYAGGSGDIEQWLISRSNDAEVTAMAMEWRRTYEEWAESLRRGYLEEGKRSALVLQF</sequence>
<gene>
    <name evidence="2" type="ORF">I7I51_03688</name>
</gene>
<dbReference type="VEuPathDB" id="FungiDB:I7I51_03688"/>
<dbReference type="AlphaFoldDB" id="A0A8A1M9V0"/>
<accession>A0A8A1M9V0</accession>
<feature type="region of interest" description="Disordered" evidence="1">
    <location>
        <begin position="90"/>
        <end position="140"/>
    </location>
</feature>
<name>A0A8A1M9V0_AJECA</name>
<organism evidence="2 3">
    <name type="scientific">Ajellomyces capsulatus</name>
    <name type="common">Darling's disease fungus</name>
    <name type="synonym">Histoplasma capsulatum</name>
    <dbReference type="NCBI Taxonomy" id="5037"/>
    <lineage>
        <taxon>Eukaryota</taxon>
        <taxon>Fungi</taxon>
        <taxon>Dikarya</taxon>
        <taxon>Ascomycota</taxon>
        <taxon>Pezizomycotina</taxon>
        <taxon>Eurotiomycetes</taxon>
        <taxon>Eurotiomycetidae</taxon>
        <taxon>Onygenales</taxon>
        <taxon>Ajellomycetaceae</taxon>
        <taxon>Histoplasma</taxon>
    </lineage>
</organism>